<gene>
    <name evidence="6" type="ORF">ESP51_10705</name>
</gene>
<dbReference type="PANTHER" id="PTHR22683">
    <property type="entry name" value="SPORULATION PROTEIN RELATED"/>
    <property type="match status" value="1"/>
</dbReference>
<reference evidence="6 7" key="1">
    <citation type="submission" date="2019-01" db="EMBL/GenBank/DDBJ databases">
        <title>Agromyces.</title>
        <authorList>
            <person name="Li J."/>
        </authorList>
    </citation>
    <scope>NUCLEOTIDE SEQUENCE [LARGE SCALE GENOMIC DNA]</scope>
    <source>
        <strain evidence="6 7">DSM 15934</strain>
    </source>
</reference>
<keyword evidence="2 3" id="KW-0067">ATP-binding</keyword>
<name>A0A4Q2L279_9MICO</name>
<dbReference type="InterPro" id="IPR003959">
    <property type="entry name" value="ATPase_AAA_core"/>
</dbReference>
<organism evidence="6 7">
    <name type="scientific">Agromyces albus</name>
    <dbReference type="NCBI Taxonomy" id="205332"/>
    <lineage>
        <taxon>Bacteria</taxon>
        <taxon>Bacillati</taxon>
        <taxon>Actinomycetota</taxon>
        <taxon>Actinomycetes</taxon>
        <taxon>Micrococcales</taxon>
        <taxon>Microbacteriaceae</taxon>
        <taxon>Agromyces</taxon>
    </lineage>
</organism>
<dbReference type="Pfam" id="PF00004">
    <property type="entry name" value="AAA"/>
    <property type="match status" value="1"/>
</dbReference>
<keyword evidence="1 3" id="KW-0547">Nucleotide-binding</keyword>
<keyword evidence="4" id="KW-0472">Membrane</keyword>
<dbReference type="EMBL" id="SDPN01000017">
    <property type="protein sequence ID" value="RXZ70121.1"/>
    <property type="molecule type" value="Genomic_DNA"/>
</dbReference>
<evidence type="ECO:0000313" key="6">
    <source>
        <dbReference type="EMBL" id="RXZ70121.1"/>
    </source>
</evidence>
<dbReference type="PROSITE" id="PS50901">
    <property type="entry name" value="FTSK"/>
    <property type="match status" value="1"/>
</dbReference>
<evidence type="ECO:0000256" key="1">
    <source>
        <dbReference type="ARBA" id="ARBA00022741"/>
    </source>
</evidence>
<dbReference type="InterPro" id="IPR050206">
    <property type="entry name" value="FtsK/SpoIIIE/SftA"/>
</dbReference>
<dbReference type="Proteomes" id="UP000293865">
    <property type="component" value="Unassembled WGS sequence"/>
</dbReference>
<dbReference type="CDD" id="cd01120">
    <property type="entry name" value="RecA-like_superfamily"/>
    <property type="match status" value="1"/>
</dbReference>
<dbReference type="Gene3D" id="3.40.50.300">
    <property type="entry name" value="P-loop containing nucleotide triphosphate hydrolases"/>
    <property type="match status" value="3"/>
</dbReference>
<dbReference type="InterPro" id="IPR003593">
    <property type="entry name" value="AAA+_ATPase"/>
</dbReference>
<evidence type="ECO:0000256" key="4">
    <source>
        <dbReference type="SAM" id="Phobius"/>
    </source>
</evidence>
<comment type="caution">
    <text evidence="6">The sequence shown here is derived from an EMBL/GenBank/DDBJ whole genome shotgun (WGS) entry which is preliminary data.</text>
</comment>
<feature type="transmembrane region" description="Helical" evidence="4">
    <location>
        <begin position="28"/>
        <end position="47"/>
    </location>
</feature>
<dbReference type="InterPro" id="IPR002543">
    <property type="entry name" value="FtsK_dom"/>
</dbReference>
<evidence type="ECO:0000313" key="7">
    <source>
        <dbReference type="Proteomes" id="UP000293865"/>
    </source>
</evidence>
<protein>
    <recommendedName>
        <fullName evidence="5">FtsK domain-containing protein</fullName>
    </recommendedName>
</protein>
<proteinExistence type="predicted"/>
<dbReference type="GO" id="GO:0003677">
    <property type="term" value="F:DNA binding"/>
    <property type="evidence" value="ECO:0007669"/>
    <property type="project" value="InterPro"/>
</dbReference>
<feature type="domain" description="FtsK" evidence="5">
    <location>
        <begin position="368"/>
        <end position="553"/>
    </location>
</feature>
<dbReference type="GO" id="GO:0016887">
    <property type="term" value="F:ATP hydrolysis activity"/>
    <property type="evidence" value="ECO:0007669"/>
    <property type="project" value="InterPro"/>
</dbReference>
<dbReference type="OrthoDB" id="9807790at2"/>
<keyword evidence="7" id="KW-1185">Reference proteome</keyword>
<dbReference type="AlphaFoldDB" id="A0A4Q2L279"/>
<feature type="binding site" evidence="3">
    <location>
        <begin position="386"/>
        <end position="393"/>
    </location>
    <ligand>
        <name>ATP</name>
        <dbReference type="ChEBI" id="CHEBI:30616"/>
    </ligand>
</feature>
<accession>A0A4Q2L279</accession>
<dbReference type="SMART" id="SM00382">
    <property type="entry name" value="AAA"/>
    <property type="match status" value="2"/>
</dbReference>
<dbReference type="RefSeq" id="WP_129520888.1">
    <property type="nucleotide sequence ID" value="NZ_SDPN01000017.1"/>
</dbReference>
<evidence type="ECO:0000259" key="5">
    <source>
        <dbReference type="PROSITE" id="PS50901"/>
    </source>
</evidence>
<sequence>MDRLDLASPHPIDLPLALPPVPPEATRAGFPLLATLAPVVGALGLWAVTGSMFALVFAALGPVVAIASLFDSRRQARRQRRRAELERTRRLDALHAAIDERHEYERHAAWRRSPPPRHLVDGDAAPSWNDGRPGPVVLGRGSASSTLRIDGSPADDVDRAVLEHAALLADAPVTADPEAGIGFVGTLHLASAAARAALLQVAHHGVPGALAIEVPAGEHWAWARRLPHHGGGSQWRVRVVDAASPHARHVTAERVGVGASVPVSIIAVGADAASLPPGIETVVAIEGPGLAIVRRRTGAAADRSIVPGLIGSSEALAWAGDLATAAKRAGVGGAHGLPRRVPLDSLEPPVAPAGNRATLAVAVGVTSFGTLELDLVRGGPHALVAGTTGSGKSEFLLAWLTALARAHRPDRVSFLLVDFKGGAAFEPIRSLPHVAGIVTDLDEAEAERAVLSLRAELRHRESVLAAVGARDIADLAPEVSLARLVIVVDEFQAMIERFPGLGAVIGDIAARGRSLGVHLVLASQRPNGVVREQVTANCAIRVSLRVMQRSDSVAVVGTDAAASIPPDAPGRGVIDPGDGCPVPFHSAVAEPALLAATRAMTATMPRARRPWLDPLPHRIAPDELDRLVTLSQPVPASTQDQMLGRPHGEPHGGSSGCVALGLVDEPELQRRAIASWTPDDDGHLLVLGAPGSGRSTALSLVARAITERHGPAAVVRLEGPRSAVWDTIQAVLVAVRRGGEPPRLLVIDDLDSRFRGWPDEYRQAASEAVAAVLREGRSRGLAVVASAAQPHSLGPGVRESFGEVVRLRYPSRSDLVQAGGAGELWRAGDPPGAGQWRGRRVQLVDDVGLPPAVPQPVPPLTIDPARVHAVVTPTPRAAAEVLAAHASTVIVLAPGGEAAIHAALAAAPHGGRPVFIGDADAWAMNWSLASAIREEAVIVAQGGSAEYRALVRDRTLPPLLDDGAPQCWVVGAASAAGPAGAAGPAVRATWPVALGN</sequence>
<dbReference type="InterPro" id="IPR027417">
    <property type="entry name" value="P-loop_NTPase"/>
</dbReference>
<evidence type="ECO:0000256" key="3">
    <source>
        <dbReference type="PROSITE-ProRule" id="PRU00289"/>
    </source>
</evidence>
<dbReference type="SUPFAM" id="SSF52540">
    <property type="entry name" value="P-loop containing nucleoside triphosphate hydrolases"/>
    <property type="match status" value="2"/>
</dbReference>
<keyword evidence="4" id="KW-0812">Transmembrane</keyword>
<dbReference type="GO" id="GO:0005524">
    <property type="term" value="F:ATP binding"/>
    <property type="evidence" value="ECO:0007669"/>
    <property type="project" value="UniProtKB-UniRule"/>
</dbReference>
<evidence type="ECO:0000256" key="2">
    <source>
        <dbReference type="ARBA" id="ARBA00022840"/>
    </source>
</evidence>
<dbReference type="CDD" id="cd01127">
    <property type="entry name" value="TrwB_TraG_TraD_VirD4"/>
    <property type="match status" value="1"/>
</dbReference>
<feature type="transmembrane region" description="Helical" evidence="4">
    <location>
        <begin position="53"/>
        <end position="72"/>
    </location>
</feature>
<keyword evidence="4" id="KW-1133">Transmembrane helix</keyword>
<dbReference type="Pfam" id="PF01580">
    <property type="entry name" value="FtsK_SpoIIIE"/>
    <property type="match status" value="1"/>
</dbReference>
<dbReference type="PANTHER" id="PTHR22683:SF1">
    <property type="entry name" value="TYPE VII SECRETION SYSTEM PROTEIN ESSC"/>
    <property type="match status" value="1"/>
</dbReference>